<name>A0ACB8TD79_9AGAM</name>
<reference evidence="1" key="2">
    <citation type="journal article" date="2022" name="New Phytol.">
        <title>Evolutionary transition to the ectomycorrhizal habit in the genomes of a hyperdiverse lineage of mushroom-forming fungi.</title>
        <authorList>
            <person name="Looney B."/>
            <person name="Miyauchi S."/>
            <person name="Morin E."/>
            <person name="Drula E."/>
            <person name="Courty P.E."/>
            <person name="Kohler A."/>
            <person name="Kuo A."/>
            <person name="LaButti K."/>
            <person name="Pangilinan J."/>
            <person name="Lipzen A."/>
            <person name="Riley R."/>
            <person name="Andreopoulos W."/>
            <person name="He G."/>
            <person name="Johnson J."/>
            <person name="Nolan M."/>
            <person name="Tritt A."/>
            <person name="Barry K.W."/>
            <person name="Grigoriev I.V."/>
            <person name="Nagy L.G."/>
            <person name="Hibbett D."/>
            <person name="Henrissat B."/>
            <person name="Matheny P.B."/>
            <person name="Labbe J."/>
            <person name="Martin F.M."/>
        </authorList>
    </citation>
    <scope>NUCLEOTIDE SEQUENCE</scope>
    <source>
        <strain evidence="1">HHB10654</strain>
    </source>
</reference>
<keyword evidence="2" id="KW-1185">Reference proteome</keyword>
<comment type="caution">
    <text evidence="1">The sequence shown here is derived from an EMBL/GenBank/DDBJ whole genome shotgun (WGS) entry which is preliminary data.</text>
</comment>
<proteinExistence type="predicted"/>
<organism evidence="1 2">
    <name type="scientific">Artomyces pyxidatus</name>
    <dbReference type="NCBI Taxonomy" id="48021"/>
    <lineage>
        <taxon>Eukaryota</taxon>
        <taxon>Fungi</taxon>
        <taxon>Dikarya</taxon>
        <taxon>Basidiomycota</taxon>
        <taxon>Agaricomycotina</taxon>
        <taxon>Agaricomycetes</taxon>
        <taxon>Russulales</taxon>
        <taxon>Auriscalpiaceae</taxon>
        <taxon>Artomyces</taxon>
    </lineage>
</organism>
<dbReference type="Proteomes" id="UP000814140">
    <property type="component" value="Unassembled WGS sequence"/>
</dbReference>
<sequence>MQIAVNTATLSAYTVTHSPRSFPTPLADLGMPHPDPTTPANFSVDASRLSGHLAHDSATAARDARLYKQDLSLLSSHLRPRTPTSQPGMDPAQDENHMPKLQALASVLQAHALALAEPQTPLSLAARELRLTPPRSASDSCVRADAEDNAAALGMLLGALPDVRALVLNLVQGRAATHSCAACQADFLRALAPQPRRAVRTLAVDGLVVSHSSAFLVRRAGARRHLPACAL</sequence>
<gene>
    <name evidence="1" type="ORF">BV25DRAFT_1821283</name>
</gene>
<evidence type="ECO:0000313" key="2">
    <source>
        <dbReference type="Proteomes" id="UP000814140"/>
    </source>
</evidence>
<reference evidence="1" key="1">
    <citation type="submission" date="2021-03" db="EMBL/GenBank/DDBJ databases">
        <authorList>
            <consortium name="DOE Joint Genome Institute"/>
            <person name="Ahrendt S."/>
            <person name="Looney B.P."/>
            <person name="Miyauchi S."/>
            <person name="Morin E."/>
            <person name="Drula E."/>
            <person name="Courty P.E."/>
            <person name="Chicoki N."/>
            <person name="Fauchery L."/>
            <person name="Kohler A."/>
            <person name="Kuo A."/>
            <person name="Labutti K."/>
            <person name="Pangilinan J."/>
            <person name="Lipzen A."/>
            <person name="Riley R."/>
            <person name="Andreopoulos W."/>
            <person name="He G."/>
            <person name="Johnson J."/>
            <person name="Barry K.W."/>
            <person name="Grigoriev I.V."/>
            <person name="Nagy L."/>
            <person name="Hibbett D."/>
            <person name="Henrissat B."/>
            <person name="Matheny P.B."/>
            <person name="Labbe J."/>
            <person name="Martin F."/>
        </authorList>
    </citation>
    <scope>NUCLEOTIDE SEQUENCE</scope>
    <source>
        <strain evidence="1">HHB10654</strain>
    </source>
</reference>
<evidence type="ECO:0000313" key="1">
    <source>
        <dbReference type="EMBL" id="KAI0066361.1"/>
    </source>
</evidence>
<dbReference type="EMBL" id="MU277193">
    <property type="protein sequence ID" value="KAI0066361.1"/>
    <property type="molecule type" value="Genomic_DNA"/>
</dbReference>
<accession>A0ACB8TD79</accession>
<protein>
    <submittedName>
        <fullName evidence="1">Uncharacterized protein</fullName>
    </submittedName>
</protein>